<keyword evidence="1" id="KW-0732">Signal</keyword>
<evidence type="ECO:0000256" key="2">
    <source>
        <dbReference type="SAM" id="MobiDB-lite"/>
    </source>
</evidence>
<dbReference type="RefSeq" id="WP_164509574.1">
    <property type="nucleotide sequence ID" value="NZ_JBHSSL010000051.1"/>
</dbReference>
<gene>
    <name evidence="3" type="ORF">ACFQGP_08935</name>
</gene>
<dbReference type="Pfam" id="PF19258">
    <property type="entry name" value="KxYKxGKxW_sig"/>
    <property type="match status" value="1"/>
</dbReference>
<feature type="region of interest" description="Disordered" evidence="2">
    <location>
        <begin position="72"/>
        <end position="134"/>
    </location>
</feature>
<organism evidence="3 4">
    <name type="scientific">Loigolactobacillus jiayinensis</name>
    <dbReference type="NCBI Taxonomy" id="2486016"/>
    <lineage>
        <taxon>Bacteria</taxon>
        <taxon>Bacillati</taxon>
        <taxon>Bacillota</taxon>
        <taxon>Bacilli</taxon>
        <taxon>Lactobacillales</taxon>
        <taxon>Lactobacillaceae</taxon>
        <taxon>Loigolactobacillus</taxon>
    </lineage>
</organism>
<comment type="caution">
    <text evidence="3">The sequence shown here is derived from an EMBL/GenBank/DDBJ whole genome shotgun (WGS) entry which is preliminary data.</text>
</comment>
<name>A0ABW1RG18_9LACO</name>
<feature type="compositionally biased region" description="Polar residues" evidence="2">
    <location>
        <begin position="72"/>
        <end position="86"/>
    </location>
</feature>
<evidence type="ECO:0000313" key="4">
    <source>
        <dbReference type="Proteomes" id="UP001596289"/>
    </source>
</evidence>
<dbReference type="NCBIfam" id="TIGR03715">
    <property type="entry name" value="KxYKxGKxW"/>
    <property type="match status" value="1"/>
</dbReference>
<evidence type="ECO:0000313" key="3">
    <source>
        <dbReference type="EMBL" id="MFC6170698.1"/>
    </source>
</evidence>
<keyword evidence="4" id="KW-1185">Reference proteome</keyword>
<sequence length="134" mass="13630">MNEQAKLRFKLYKSGKMWLVAGITIIGIGLSVALPSAKVNAATTALEQPNKVAVNSDTVAVRATSGAATNAIDNSVNSTAQTSSEAASPVQADGNSSLPTVADNTNNINVTNINATNTSAQPSSTAESTVTSYS</sequence>
<proteinExistence type="predicted"/>
<reference evidence="4" key="1">
    <citation type="journal article" date="2019" name="Int. J. Syst. Evol. Microbiol.">
        <title>The Global Catalogue of Microorganisms (GCM) 10K type strain sequencing project: providing services to taxonomists for standard genome sequencing and annotation.</title>
        <authorList>
            <consortium name="The Broad Institute Genomics Platform"/>
            <consortium name="The Broad Institute Genome Sequencing Center for Infectious Disease"/>
            <person name="Wu L."/>
            <person name="Ma J."/>
        </authorList>
    </citation>
    <scope>NUCLEOTIDE SEQUENCE [LARGE SCALE GENOMIC DNA]</scope>
    <source>
        <strain evidence="4">CCM 8904</strain>
    </source>
</reference>
<dbReference type="InterPro" id="IPR022263">
    <property type="entry name" value="KxYKxGKxW"/>
</dbReference>
<dbReference type="Proteomes" id="UP001596289">
    <property type="component" value="Unassembled WGS sequence"/>
</dbReference>
<dbReference type="EMBL" id="JBHSSL010000051">
    <property type="protein sequence ID" value="MFC6170698.1"/>
    <property type="molecule type" value="Genomic_DNA"/>
</dbReference>
<accession>A0ABW1RG18</accession>
<protein>
    <submittedName>
        <fullName evidence="3">KxYKxGKxW signal peptide domain-containing protein</fullName>
    </submittedName>
</protein>
<feature type="compositionally biased region" description="Low complexity" evidence="2">
    <location>
        <begin position="100"/>
        <end position="118"/>
    </location>
</feature>
<feature type="compositionally biased region" description="Polar residues" evidence="2">
    <location>
        <begin position="119"/>
        <end position="134"/>
    </location>
</feature>
<evidence type="ECO:0000256" key="1">
    <source>
        <dbReference type="ARBA" id="ARBA00022729"/>
    </source>
</evidence>